<dbReference type="GO" id="GO:0016740">
    <property type="term" value="F:transferase activity"/>
    <property type="evidence" value="ECO:0007669"/>
    <property type="project" value="UniProtKB-KW"/>
</dbReference>
<dbReference type="SUPFAM" id="SSF56112">
    <property type="entry name" value="Protein kinase-like (PK-like)"/>
    <property type="match status" value="1"/>
</dbReference>
<evidence type="ECO:0000259" key="1">
    <source>
        <dbReference type="Pfam" id="PF01636"/>
    </source>
</evidence>
<protein>
    <submittedName>
        <fullName evidence="2">Phosphotransferase enzyme family protein</fullName>
    </submittedName>
</protein>
<name>A0A1H2LHD3_9ACTN</name>
<feature type="domain" description="Aminoglycoside phosphotransferase" evidence="1">
    <location>
        <begin position="8"/>
        <end position="110"/>
    </location>
</feature>
<organism evidence="2 3">
    <name type="scientific">Jiangella alkaliphila</name>
    <dbReference type="NCBI Taxonomy" id="419479"/>
    <lineage>
        <taxon>Bacteria</taxon>
        <taxon>Bacillati</taxon>
        <taxon>Actinomycetota</taxon>
        <taxon>Actinomycetes</taxon>
        <taxon>Jiangellales</taxon>
        <taxon>Jiangellaceae</taxon>
        <taxon>Jiangella</taxon>
    </lineage>
</organism>
<sequence length="234" mass="23834">MTDVTGLELVGTGRTADVYALDGARVLRRYRDGRSAAAEAAVMAHVRAHGFPVPAVHRVTGPDLVLDRLAGPTLLQALLDGDRSVDDAAEVLAGLHRRLHAVPPAGGSPAAAPPDTVVHLDLHPDNVVMTPDGPVLIDWRNATDGPAGLDVAFSALIMAQVAVGAEVEAHAGAGLTALAAALIGPFLAAAGGAPLDHLDAATARRGADPQLTTTEREQLTEAAALVAEGARQSP</sequence>
<evidence type="ECO:0000313" key="2">
    <source>
        <dbReference type="EMBL" id="SDU80252.1"/>
    </source>
</evidence>
<dbReference type="InterPro" id="IPR002575">
    <property type="entry name" value="Aminoglycoside_PTrfase"/>
</dbReference>
<dbReference type="Pfam" id="PF01636">
    <property type="entry name" value="APH"/>
    <property type="match status" value="2"/>
</dbReference>
<dbReference type="AlphaFoldDB" id="A0A1H2LHD3"/>
<dbReference type="OrthoDB" id="9797603at2"/>
<proteinExistence type="predicted"/>
<reference evidence="3" key="1">
    <citation type="submission" date="2016-10" db="EMBL/GenBank/DDBJ databases">
        <authorList>
            <person name="Varghese N."/>
            <person name="Submissions S."/>
        </authorList>
    </citation>
    <scope>NUCLEOTIDE SEQUENCE [LARGE SCALE GENOMIC DNA]</scope>
    <source>
        <strain evidence="3">DSM 45079</strain>
    </source>
</reference>
<dbReference type="Gene3D" id="3.90.1200.10">
    <property type="match status" value="1"/>
</dbReference>
<feature type="domain" description="Aminoglycoside phosphotransferase" evidence="1">
    <location>
        <begin position="112"/>
        <end position="169"/>
    </location>
</feature>
<keyword evidence="3" id="KW-1185">Reference proteome</keyword>
<accession>A0A1H2LHD3</accession>
<dbReference type="Proteomes" id="UP000182977">
    <property type="component" value="Chromosome I"/>
</dbReference>
<gene>
    <name evidence="2" type="ORF">SAMN04488563_6140</name>
</gene>
<dbReference type="EMBL" id="LT629791">
    <property type="protein sequence ID" value="SDU80252.1"/>
    <property type="molecule type" value="Genomic_DNA"/>
</dbReference>
<dbReference type="RefSeq" id="WP_046771703.1">
    <property type="nucleotide sequence ID" value="NZ_LBMC01000046.1"/>
</dbReference>
<dbReference type="InterPro" id="IPR011009">
    <property type="entry name" value="Kinase-like_dom_sf"/>
</dbReference>
<dbReference type="STRING" id="419479.SAMN04488563_6140"/>
<keyword evidence="2" id="KW-0808">Transferase</keyword>
<evidence type="ECO:0000313" key="3">
    <source>
        <dbReference type="Proteomes" id="UP000182977"/>
    </source>
</evidence>